<organism evidence="2 3">
    <name type="scientific">Kineosporia succinea</name>
    <dbReference type="NCBI Taxonomy" id="84632"/>
    <lineage>
        <taxon>Bacteria</taxon>
        <taxon>Bacillati</taxon>
        <taxon>Actinomycetota</taxon>
        <taxon>Actinomycetes</taxon>
        <taxon>Kineosporiales</taxon>
        <taxon>Kineosporiaceae</taxon>
        <taxon>Kineosporia</taxon>
    </lineage>
</organism>
<evidence type="ECO:0000259" key="1">
    <source>
        <dbReference type="SMART" id="SM00530"/>
    </source>
</evidence>
<evidence type="ECO:0000313" key="3">
    <source>
        <dbReference type="Proteomes" id="UP001235712"/>
    </source>
</evidence>
<comment type="caution">
    <text evidence="2">The sequence shown here is derived from an EMBL/GenBank/DDBJ whole genome shotgun (WGS) entry which is preliminary data.</text>
</comment>
<dbReference type="InterPro" id="IPR001387">
    <property type="entry name" value="Cro/C1-type_HTH"/>
</dbReference>
<gene>
    <name evidence="2" type="ORF">J2S57_001537</name>
</gene>
<protein>
    <recommendedName>
        <fullName evidence="1">HTH cro/C1-type domain-containing protein</fullName>
    </recommendedName>
</protein>
<dbReference type="Proteomes" id="UP001235712">
    <property type="component" value="Unassembled WGS sequence"/>
</dbReference>
<feature type="domain" description="HTH cro/C1-type" evidence="1">
    <location>
        <begin position="14"/>
        <end position="76"/>
    </location>
</feature>
<reference evidence="2 3" key="1">
    <citation type="submission" date="2023-07" db="EMBL/GenBank/DDBJ databases">
        <title>Sequencing the genomes of 1000 actinobacteria strains.</title>
        <authorList>
            <person name="Klenk H.-P."/>
        </authorList>
    </citation>
    <scope>NUCLEOTIDE SEQUENCE [LARGE SCALE GENOMIC DNA]</scope>
    <source>
        <strain evidence="2 3">DSM 44388</strain>
    </source>
</reference>
<dbReference type="EMBL" id="JAUSQZ010000001">
    <property type="protein sequence ID" value="MDP9825788.1"/>
    <property type="molecule type" value="Genomic_DNA"/>
</dbReference>
<name>A0ABT9NZB6_9ACTN</name>
<accession>A0ABT9NZB6</accession>
<dbReference type="InterPro" id="IPR010982">
    <property type="entry name" value="Lambda_DNA-bd_dom_sf"/>
</dbReference>
<evidence type="ECO:0000313" key="2">
    <source>
        <dbReference type="EMBL" id="MDP9825788.1"/>
    </source>
</evidence>
<sequence length="356" mass="39292">MAASVGNAARLAQRLKELREGRPGLTQNLLAGALSTEARVAAATLSSWESANNPKTPTPTRLEAYARFFAVDRSFDGRRAHLPTHAELRDNPDDLLAYDRLHAELVELLQGEDVIEAETGQRTLLDFDDGDIVIICPDAPTDSRGPLAVDASPNYTLLHQFADTDALIEVFGHIRALNPERKVYYRTSDSVSRNEIQNHLVLIGGIGWSRTTRRVLSLIDMPVEQIDHPDLDTGEVFRLTKSGATEERVFFPVTDEKTGELTEDVALVARVSNPFNSNRTLTILNGIHSRGVLGAALAVTDETIRTGNQEYLGERFPVGNFALLMRVPVIQGKVIAPDFKNARARLFEWAADEEAE</sequence>
<dbReference type="RefSeq" id="WP_307239923.1">
    <property type="nucleotide sequence ID" value="NZ_JAUSQZ010000001.1"/>
</dbReference>
<proteinExistence type="predicted"/>
<dbReference type="Gene3D" id="1.10.260.40">
    <property type="entry name" value="lambda repressor-like DNA-binding domains"/>
    <property type="match status" value="1"/>
</dbReference>
<keyword evidence="3" id="KW-1185">Reference proteome</keyword>
<dbReference type="SMART" id="SM00530">
    <property type="entry name" value="HTH_XRE"/>
    <property type="match status" value="1"/>
</dbReference>